<gene>
    <name evidence="2" type="ORF">ERS852397_02956</name>
    <name evidence="4" type="ORF">F2Z09_05685</name>
    <name evidence="3" type="ORF">F2Z22_04555</name>
</gene>
<evidence type="ECO:0000313" key="2">
    <source>
        <dbReference type="EMBL" id="CUO85377.1"/>
    </source>
</evidence>
<keyword evidence="2" id="KW-0808">Transferase</keyword>
<evidence type="ECO:0000313" key="7">
    <source>
        <dbReference type="Proteomes" id="UP000440198"/>
    </source>
</evidence>
<proteinExistence type="predicted"/>
<evidence type="ECO:0000259" key="1">
    <source>
        <dbReference type="Pfam" id="PF01909"/>
    </source>
</evidence>
<dbReference type="Gene3D" id="3.30.460.10">
    <property type="entry name" value="Beta Polymerase, domain 2"/>
    <property type="match status" value="1"/>
</dbReference>
<reference evidence="2 5" key="1">
    <citation type="submission" date="2015-09" db="EMBL/GenBank/DDBJ databases">
        <authorList>
            <consortium name="Pathogen Informatics"/>
        </authorList>
    </citation>
    <scope>NUCLEOTIDE SEQUENCE [LARGE SCALE GENOMIC DNA]</scope>
    <source>
        <strain evidence="2 5">2789STDY5608840</strain>
    </source>
</reference>
<protein>
    <submittedName>
        <fullName evidence="2 3">Nucleotidyltransferase domain</fullName>
    </submittedName>
</protein>
<feature type="domain" description="Polymerase nucleotidyl transferase" evidence="1">
    <location>
        <begin position="9"/>
        <end position="79"/>
    </location>
</feature>
<dbReference type="CDD" id="cd05403">
    <property type="entry name" value="NT_KNTase_like"/>
    <property type="match status" value="1"/>
</dbReference>
<name>A0A174IIE7_9BACE</name>
<sequence>MKRTDIVHRIAETMHRIAPTARTILYGSEARGEARHDSDIDLLIVVDEKELTPETELTLRRPLSELEAQTGVAINTLVVLKRVWENITTPLTLNINREGIVL</sequence>
<dbReference type="GO" id="GO:0016779">
    <property type="term" value="F:nucleotidyltransferase activity"/>
    <property type="evidence" value="ECO:0007669"/>
    <property type="project" value="InterPro"/>
</dbReference>
<dbReference type="PANTHER" id="PTHR33933:SF1">
    <property type="entry name" value="PROTEIN ADENYLYLTRANSFERASE MNTA-RELATED"/>
    <property type="match status" value="1"/>
</dbReference>
<dbReference type="InterPro" id="IPR043519">
    <property type="entry name" value="NT_sf"/>
</dbReference>
<dbReference type="EMBL" id="VWAK01000004">
    <property type="protein sequence ID" value="KAA5232056.1"/>
    <property type="molecule type" value="Genomic_DNA"/>
</dbReference>
<reference evidence="6 7" key="2">
    <citation type="journal article" date="2019" name="Nat. Med.">
        <title>A library of human gut bacterial isolates paired with longitudinal multiomics data enables mechanistic microbiome research.</title>
        <authorList>
            <person name="Poyet M."/>
            <person name="Groussin M."/>
            <person name="Gibbons S.M."/>
            <person name="Avila-Pacheco J."/>
            <person name="Jiang X."/>
            <person name="Kearney S.M."/>
            <person name="Perrotta A.R."/>
            <person name="Berdy B."/>
            <person name="Zhao S."/>
            <person name="Lieberman T.D."/>
            <person name="Swanson P.K."/>
            <person name="Smith M."/>
            <person name="Roesemann S."/>
            <person name="Alexander J.E."/>
            <person name="Rich S.A."/>
            <person name="Livny J."/>
            <person name="Vlamakis H."/>
            <person name="Clish C."/>
            <person name="Bullock K."/>
            <person name="Deik A."/>
            <person name="Scott J."/>
            <person name="Pierce K.A."/>
            <person name="Xavier R.J."/>
            <person name="Alm E.J."/>
        </authorList>
    </citation>
    <scope>NUCLEOTIDE SEQUENCE [LARGE SCALE GENOMIC DNA]</scope>
    <source>
        <strain evidence="4 7">BIOML-A2</strain>
        <strain evidence="3 6">BIOML-A6</strain>
    </source>
</reference>
<dbReference type="Proteomes" id="UP000095517">
    <property type="component" value="Unassembled WGS sequence"/>
</dbReference>
<evidence type="ECO:0000313" key="5">
    <source>
        <dbReference type="Proteomes" id="UP000095517"/>
    </source>
</evidence>
<dbReference type="PANTHER" id="PTHR33933">
    <property type="entry name" value="NUCLEOTIDYLTRANSFERASE"/>
    <property type="match status" value="1"/>
</dbReference>
<dbReference type="RefSeq" id="WP_007753256.1">
    <property type="nucleotide sequence ID" value="NZ_CABIXA010000018.1"/>
</dbReference>
<evidence type="ECO:0000313" key="6">
    <source>
        <dbReference type="Proteomes" id="UP000421791"/>
    </source>
</evidence>
<dbReference type="InterPro" id="IPR052548">
    <property type="entry name" value="Type_VII_TA_antitoxin"/>
</dbReference>
<keyword evidence="7" id="KW-1185">Reference proteome</keyword>
<organism evidence="2 5">
    <name type="scientific">Bacteroides finegoldii</name>
    <dbReference type="NCBI Taxonomy" id="338188"/>
    <lineage>
        <taxon>Bacteria</taxon>
        <taxon>Pseudomonadati</taxon>
        <taxon>Bacteroidota</taxon>
        <taxon>Bacteroidia</taxon>
        <taxon>Bacteroidales</taxon>
        <taxon>Bacteroidaceae</taxon>
        <taxon>Bacteroides</taxon>
    </lineage>
</organism>
<dbReference type="GeneID" id="92988438"/>
<dbReference type="STRING" id="338188.ERS852397_02956"/>
<dbReference type="EMBL" id="VWAG01000006">
    <property type="protein sequence ID" value="KAA5259028.1"/>
    <property type="molecule type" value="Genomic_DNA"/>
</dbReference>
<dbReference type="AlphaFoldDB" id="A0A174IIE7"/>
<dbReference type="Proteomes" id="UP000440198">
    <property type="component" value="Unassembled WGS sequence"/>
</dbReference>
<dbReference type="InterPro" id="IPR002934">
    <property type="entry name" value="Polymerase_NTP_transf_dom"/>
</dbReference>
<dbReference type="SUPFAM" id="SSF81301">
    <property type="entry name" value="Nucleotidyltransferase"/>
    <property type="match status" value="1"/>
</dbReference>
<dbReference type="Pfam" id="PF01909">
    <property type="entry name" value="NTP_transf_2"/>
    <property type="match status" value="1"/>
</dbReference>
<evidence type="ECO:0000313" key="3">
    <source>
        <dbReference type="EMBL" id="KAA5232056.1"/>
    </source>
</evidence>
<dbReference type="EMBL" id="CYZH01000018">
    <property type="protein sequence ID" value="CUO85377.1"/>
    <property type="molecule type" value="Genomic_DNA"/>
</dbReference>
<evidence type="ECO:0000313" key="4">
    <source>
        <dbReference type="EMBL" id="KAA5259028.1"/>
    </source>
</evidence>
<accession>A0A174IIE7</accession>
<dbReference type="Proteomes" id="UP000421791">
    <property type="component" value="Unassembled WGS sequence"/>
</dbReference>